<sequence length="23" mass="2911">MEYNLINYRFYSPIKKINSQYIL</sequence>
<proteinExistence type="predicted"/>
<gene>
    <name evidence="1" type="ORF">mv_R866</name>
</gene>
<organism evidence="1">
    <name type="scientific">Moumouvirus sp. 'Monve'</name>
    <dbReference type="NCBI Taxonomy" id="1128131"/>
    <lineage>
        <taxon>Viruses</taxon>
        <taxon>Varidnaviria</taxon>
        <taxon>Bamfordvirae</taxon>
        <taxon>Nucleocytoviricota</taxon>
        <taxon>Megaviricetes</taxon>
        <taxon>Imitervirales</taxon>
        <taxon>Mimiviridae</taxon>
        <taxon>Megamimivirinae</taxon>
        <taxon>Moumouvirus</taxon>
    </lineage>
</organism>
<name>H2EF03_9VIRU</name>
<accession>H2EF03</accession>
<evidence type="ECO:0000313" key="1">
    <source>
        <dbReference type="EMBL" id="AEX63068.1"/>
    </source>
</evidence>
<reference evidence="1" key="1">
    <citation type="submission" date="2011-10" db="EMBL/GenBank/DDBJ databases">
        <title>Provirophages and transpovirons: unique mobilome of giant viruses.</title>
        <authorList>
            <person name="Desnues C."/>
            <person name="LaScola B."/>
            <person name="Yutin N."/>
            <person name="Fournous G."/>
            <person name="Koonin E."/>
            <person name="Raoult D."/>
        </authorList>
    </citation>
    <scope>NUCLEOTIDE SEQUENCE</scope>
    <source>
        <strain evidence="1">Mv13-mv</strain>
    </source>
</reference>
<protein>
    <submittedName>
        <fullName evidence="1">Uncharacterized protein</fullName>
    </submittedName>
</protein>
<dbReference type="EMBL" id="JN885999">
    <property type="protein sequence ID" value="AEX63068.1"/>
    <property type="molecule type" value="Genomic_DNA"/>
</dbReference>